<name>A0ABS4JX15_9FIRM</name>
<dbReference type="Pfam" id="PF17746">
    <property type="entry name" value="SfsA_N"/>
    <property type="match status" value="1"/>
</dbReference>
<protein>
    <recommendedName>
        <fullName evidence="1">Sugar fermentation stimulation protein homolog</fullName>
    </recommendedName>
</protein>
<gene>
    <name evidence="1" type="primary">sfsA</name>
    <name evidence="4" type="ORF">J2Z79_002972</name>
</gene>
<dbReference type="InterPro" id="IPR040452">
    <property type="entry name" value="SfsA_C"/>
</dbReference>
<dbReference type="Gene3D" id="3.40.1350.60">
    <property type="match status" value="1"/>
</dbReference>
<accession>A0ABS4JX15</accession>
<dbReference type="NCBIfam" id="TIGR00230">
    <property type="entry name" value="sfsA"/>
    <property type="match status" value="1"/>
</dbReference>
<dbReference type="HAMAP" id="MF_00095">
    <property type="entry name" value="SfsA"/>
    <property type="match status" value="1"/>
</dbReference>
<evidence type="ECO:0000259" key="3">
    <source>
        <dbReference type="Pfam" id="PF17746"/>
    </source>
</evidence>
<reference evidence="4 5" key="1">
    <citation type="submission" date="2021-03" db="EMBL/GenBank/DDBJ databases">
        <title>Genomic Encyclopedia of Type Strains, Phase IV (KMG-IV): sequencing the most valuable type-strain genomes for metagenomic binning, comparative biology and taxonomic classification.</title>
        <authorList>
            <person name="Goeker M."/>
        </authorList>
    </citation>
    <scope>NUCLEOTIDE SEQUENCE [LARGE SCALE GENOMIC DNA]</scope>
    <source>
        <strain evidence="4 5">DSM 27138</strain>
    </source>
</reference>
<dbReference type="EMBL" id="JAGGLG010000030">
    <property type="protein sequence ID" value="MBP2019530.1"/>
    <property type="molecule type" value="Genomic_DNA"/>
</dbReference>
<feature type="domain" description="Sugar fermentation stimulation protein C-terminal" evidence="2">
    <location>
        <begin position="84"/>
        <end position="225"/>
    </location>
</feature>
<feature type="domain" description="SfsA N-terminal OB" evidence="3">
    <location>
        <begin position="11"/>
        <end position="80"/>
    </location>
</feature>
<dbReference type="InterPro" id="IPR041465">
    <property type="entry name" value="SfsA_N"/>
</dbReference>
<proteinExistence type="inferred from homology"/>
<evidence type="ECO:0000259" key="2">
    <source>
        <dbReference type="Pfam" id="PF03749"/>
    </source>
</evidence>
<organism evidence="4 5">
    <name type="scientific">Symbiobacterium terraclitae</name>
    <dbReference type="NCBI Taxonomy" id="557451"/>
    <lineage>
        <taxon>Bacteria</taxon>
        <taxon>Bacillati</taxon>
        <taxon>Bacillota</taxon>
        <taxon>Clostridia</taxon>
        <taxon>Eubacteriales</taxon>
        <taxon>Symbiobacteriaceae</taxon>
        <taxon>Symbiobacterium</taxon>
    </lineage>
</organism>
<comment type="caution">
    <text evidence="4">The sequence shown here is derived from an EMBL/GenBank/DDBJ whole genome shotgun (WGS) entry which is preliminary data.</text>
</comment>
<dbReference type="Proteomes" id="UP001519289">
    <property type="component" value="Unassembled WGS sequence"/>
</dbReference>
<dbReference type="PANTHER" id="PTHR30545:SF2">
    <property type="entry name" value="SUGAR FERMENTATION STIMULATION PROTEIN A"/>
    <property type="match status" value="1"/>
</dbReference>
<evidence type="ECO:0000313" key="5">
    <source>
        <dbReference type="Proteomes" id="UP001519289"/>
    </source>
</evidence>
<dbReference type="Pfam" id="PF03749">
    <property type="entry name" value="SfsA"/>
    <property type="match status" value="1"/>
</dbReference>
<sequence>MIETRVPATFINRPNRFVARVRLDDGRELAVHVASSGRMAELLVPGAPVVVSLTAGSPEPGRKTAGRLLTVRTGSTWVSVDTSLPGKLFRLAAARGECPPFAGYTDVRPEYRYGESRIDFLLTAPDLPPCLVEVKSVTSVLPDADGVRVARFPDAPTGRGARHLRELAGALQHGYRAAVCFIVQRDDAEAFGPWDDIDPVFGDTLREVAQAGVEVYALVMHVSPEGAVLRGMLPVRLGR</sequence>
<comment type="similarity">
    <text evidence="1">Belongs to the SfsA family.</text>
</comment>
<evidence type="ECO:0000256" key="1">
    <source>
        <dbReference type="HAMAP-Rule" id="MF_00095"/>
    </source>
</evidence>
<dbReference type="CDD" id="cd22359">
    <property type="entry name" value="SfsA-like_bacterial"/>
    <property type="match status" value="1"/>
</dbReference>
<keyword evidence="5" id="KW-1185">Reference proteome</keyword>
<dbReference type="Gene3D" id="2.40.50.580">
    <property type="match status" value="1"/>
</dbReference>
<dbReference type="PANTHER" id="PTHR30545">
    <property type="entry name" value="SUGAR FERMENTATION STIMULATION PROTEIN A"/>
    <property type="match status" value="1"/>
</dbReference>
<dbReference type="RefSeq" id="WP_342589503.1">
    <property type="nucleotide sequence ID" value="NZ_JAGGLG010000030.1"/>
</dbReference>
<evidence type="ECO:0000313" key="4">
    <source>
        <dbReference type="EMBL" id="MBP2019530.1"/>
    </source>
</evidence>
<dbReference type="InterPro" id="IPR005224">
    <property type="entry name" value="SfsA"/>
</dbReference>